<feature type="transmembrane region" description="Helical" evidence="1">
    <location>
        <begin position="64"/>
        <end position="86"/>
    </location>
</feature>
<dbReference type="PANTHER" id="PTHR37305">
    <property type="entry name" value="INTEGRAL MEMBRANE PROTEIN-RELATED"/>
    <property type="match status" value="1"/>
</dbReference>
<dbReference type="AlphaFoldDB" id="A0A0S4QGQ8"/>
<protein>
    <submittedName>
        <fullName evidence="2">ABC-2 family transporter protein</fullName>
    </submittedName>
</protein>
<sequence>MISSFRSEWVPLLRPRFLFGTVSAVAAVAALGAMLTIFSAGSTDFDGDPVTVAMLAAPSGISEGLEAVTILLGVVALSVTAATLAGEYSRGTLRNQLVAQPHRLRLLAGKVLALAVFVVGVVLAAAVVAVALSFALAPVKGIPTDQWASLSGLAALGKSLVNVSLGSLGYAVVGALAAVVLRSPAAAIAVGLAYALPVEMLVSRIYSPAAGWLPMHLMEIFSVGGTGYATPYLQAGVRVGVFCAVAALLTALMFRRRDVTA</sequence>
<feature type="transmembrane region" description="Helical" evidence="1">
    <location>
        <begin position="235"/>
        <end position="254"/>
    </location>
</feature>
<dbReference type="GO" id="GO:0005886">
    <property type="term" value="C:plasma membrane"/>
    <property type="evidence" value="ECO:0007669"/>
    <property type="project" value="UniProtKB-SubCell"/>
</dbReference>
<dbReference type="Proteomes" id="UP000198802">
    <property type="component" value="Unassembled WGS sequence"/>
</dbReference>
<evidence type="ECO:0000256" key="1">
    <source>
        <dbReference type="SAM" id="Phobius"/>
    </source>
</evidence>
<keyword evidence="1" id="KW-0812">Transmembrane</keyword>
<dbReference type="PANTHER" id="PTHR37305:SF1">
    <property type="entry name" value="MEMBRANE PROTEIN"/>
    <property type="match status" value="1"/>
</dbReference>
<reference evidence="3" key="1">
    <citation type="submission" date="2015-11" db="EMBL/GenBank/DDBJ databases">
        <authorList>
            <person name="Varghese N."/>
        </authorList>
    </citation>
    <scope>NUCLEOTIDE SEQUENCE [LARGE SCALE GENOMIC DNA]</scope>
    <source>
        <strain evidence="3">DSM 45899</strain>
    </source>
</reference>
<evidence type="ECO:0000313" key="3">
    <source>
        <dbReference type="Proteomes" id="UP000198802"/>
    </source>
</evidence>
<dbReference type="RefSeq" id="WP_091270947.1">
    <property type="nucleotide sequence ID" value="NZ_FAOZ01000001.1"/>
</dbReference>
<organism evidence="2 3">
    <name type="scientific">Parafrankia irregularis</name>
    <dbReference type="NCBI Taxonomy" id="795642"/>
    <lineage>
        <taxon>Bacteria</taxon>
        <taxon>Bacillati</taxon>
        <taxon>Actinomycetota</taxon>
        <taxon>Actinomycetes</taxon>
        <taxon>Frankiales</taxon>
        <taxon>Frankiaceae</taxon>
        <taxon>Parafrankia</taxon>
    </lineage>
</organism>
<keyword evidence="3" id="KW-1185">Reference proteome</keyword>
<feature type="transmembrane region" description="Helical" evidence="1">
    <location>
        <begin position="168"/>
        <end position="197"/>
    </location>
</feature>
<feature type="transmembrane region" description="Helical" evidence="1">
    <location>
        <begin position="107"/>
        <end position="137"/>
    </location>
</feature>
<name>A0A0S4QGQ8_9ACTN</name>
<evidence type="ECO:0000313" key="2">
    <source>
        <dbReference type="EMBL" id="CUU53944.1"/>
    </source>
</evidence>
<keyword evidence="1" id="KW-0472">Membrane</keyword>
<dbReference type="EMBL" id="FAOZ01000001">
    <property type="protein sequence ID" value="CUU53944.1"/>
    <property type="molecule type" value="Genomic_DNA"/>
</dbReference>
<proteinExistence type="predicted"/>
<keyword evidence="1" id="KW-1133">Transmembrane helix</keyword>
<dbReference type="GO" id="GO:0140359">
    <property type="term" value="F:ABC-type transporter activity"/>
    <property type="evidence" value="ECO:0007669"/>
    <property type="project" value="InterPro"/>
</dbReference>
<gene>
    <name evidence="2" type="ORF">Ga0074812_101445</name>
</gene>
<accession>A0A0S4QGQ8</accession>